<name>A0ABW0P5E1_9HYPH</name>
<organism evidence="1 2">
    <name type="scientific">Bosea massiliensis</name>
    <dbReference type="NCBI Taxonomy" id="151419"/>
    <lineage>
        <taxon>Bacteria</taxon>
        <taxon>Pseudomonadati</taxon>
        <taxon>Pseudomonadota</taxon>
        <taxon>Alphaproteobacteria</taxon>
        <taxon>Hyphomicrobiales</taxon>
        <taxon>Boseaceae</taxon>
        <taxon>Bosea</taxon>
    </lineage>
</organism>
<dbReference type="EMBL" id="JBHSLU010000067">
    <property type="protein sequence ID" value="MFC5507625.1"/>
    <property type="molecule type" value="Genomic_DNA"/>
</dbReference>
<dbReference type="RefSeq" id="WP_377817535.1">
    <property type="nucleotide sequence ID" value="NZ_JBHSLU010000067.1"/>
</dbReference>
<gene>
    <name evidence="1" type="ORF">ACFPN9_20490</name>
</gene>
<evidence type="ECO:0000313" key="1">
    <source>
        <dbReference type="EMBL" id="MFC5507625.1"/>
    </source>
</evidence>
<proteinExistence type="predicted"/>
<reference evidence="2" key="1">
    <citation type="journal article" date="2019" name="Int. J. Syst. Evol. Microbiol.">
        <title>The Global Catalogue of Microorganisms (GCM) 10K type strain sequencing project: providing services to taxonomists for standard genome sequencing and annotation.</title>
        <authorList>
            <consortium name="The Broad Institute Genomics Platform"/>
            <consortium name="The Broad Institute Genome Sequencing Center for Infectious Disease"/>
            <person name="Wu L."/>
            <person name="Ma J."/>
        </authorList>
    </citation>
    <scope>NUCLEOTIDE SEQUENCE [LARGE SCALE GENOMIC DNA]</scope>
    <source>
        <strain evidence="2">CCUG 43117</strain>
    </source>
</reference>
<protein>
    <submittedName>
        <fullName evidence="1">Uncharacterized protein</fullName>
    </submittedName>
</protein>
<keyword evidence="2" id="KW-1185">Reference proteome</keyword>
<dbReference type="Proteomes" id="UP001596060">
    <property type="component" value="Unassembled WGS sequence"/>
</dbReference>
<sequence>MAKRERRGGRRAVENWHQRALELDAKLKDSRRGQRDGIFRTFAAELGVSASVPKRMIQALRFLEYVRDDVRFTHLAGEMAEQPFSALVLLDRWSQYSPREALSAGQRLIAGELNLPMLEARERADRAQYDSVLTATDGTWQTYAATRAVQLVLETHDSARCIWAARGWRPDGVAFTSLTLPGLLNALPAVPGVQLAFERENGAPLLVAILSDRIARMRSPAALVQNVLTLLGYTRLGCACLLLLREEEQAAKVEGLLASLDRPEGISARHLAFD</sequence>
<comment type="caution">
    <text evidence="1">The sequence shown here is derived from an EMBL/GenBank/DDBJ whole genome shotgun (WGS) entry which is preliminary data.</text>
</comment>
<accession>A0ABW0P5E1</accession>
<evidence type="ECO:0000313" key="2">
    <source>
        <dbReference type="Proteomes" id="UP001596060"/>
    </source>
</evidence>